<dbReference type="RefSeq" id="WP_165798121.1">
    <property type="nucleotide sequence ID" value="NZ_PVUF01000006.1"/>
</dbReference>
<comment type="caution">
    <text evidence="1">The sequence shown here is derived from an EMBL/GenBank/DDBJ whole genome shotgun (WGS) entry which is preliminary data.</text>
</comment>
<dbReference type="EMBL" id="PVUF01000006">
    <property type="protein sequence ID" value="PRZ47564.1"/>
    <property type="molecule type" value="Genomic_DNA"/>
</dbReference>
<accession>A0A2T1AG43</accession>
<dbReference type="Gene3D" id="3.30.1360.120">
    <property type="entry name" value="Probable tRNA modification gtpase trme, domain 1"/>
    <property type="match status" value="1"/>
</dbReference>
<organism evidence="1 2">
    <name type="scientific">Tritonibacter scottomollicae</name>
    <name type="common">Epibacterium scottomollicae</name>
    <dbReference type="NCBI Taxonomy" id="483013"/>
    <lineage>
        <taxon>Bacteria</taxon>
        <taxon>Pseudomonadati</taxon>
        <taxon>Pseudomonadota</taxon>
        <taxon>Alphaproteobacteria</taxon>
        <taxon>Rhodobacterales</taxon>
        <taxon>Paracoccaceae</taxon>
        <taxon>Tritonibacter</taxon>
    </lineage>
</organism>
<evidence type="ECO:0000313" key="1">
    <source>
        <dbReference type="EMBL" id="PRZ47564.1"/>
    </source>
</evidence>
<reference evidence="1 2" key="1">
    <citation type="submission" date="2018-03" db="EMBL/GenBank/DDBJ databases">
        <title>Genomic Encyclopedia of Archaeal and Bacterial Type Strains, Phase II (KMG-II): from individual species to whole genera.</title>
        <authorList>
            <person name="Goeker M."/>
        </authorList>
    </citation>
    <scope>NUCLEOTIDE SEQUENCE [LARGE SCALE GENOMIC DNA]</scope>
    <source>
        <strain evidence="1 2">DSM 25328</strain>
    </source>
</reference>
<evidence type="ECO:0000313" key="2">
    <source>
        <dbReference type="Proteomes" id="UP000237718"/>
    </source>
</evidence>
<dbReference type="AlphaFoldDB" id="A0A2T1AG43"/>
<name>A0A2T1AG43_TRISK</name>
<dbReference type="InterPro" id="IPR027266">
    <property type="entry name" value="TrmE/GcvT-like"/>
</dbReference>
<dbReference type="SUPFAM" id="SSF103025">
    <property type="entry name" value="Folate-binding domain"/>
    <property type="match status" value="1"/>
</dbReference>
<gene>
    <name evidence="1" type="ORF">CLV89_10697</name>
</gene>
<dbReference type="Proteomes" id="UP000237718">
    <property type="component" value="Unassembled WGS sequence"/>
</dbReference>
<sequence>MPDPSPTPRLSARTAFGATTARLDSLGPWTLTERPDRALASVAARAADPQQVADRLASRVGGAIALGQLAQGDDHDIFGTAQNQWFVMADHTQQEDLARQLKTELGDMASVTEQNDGWVVFNLSGPGVCRVLERLVMADLAQMPDGSAQRLLLEHMNVVLLCRKHDQSYDILVARSFALSLHHAVTTAMRSAAVLATPS</sequence>
<protein>
    <submittedName>
        <fullName evidence="1">Sarcosine oxidase subunit gamma</fullName>
    </submittedName>
</protein>
<proteinExistence type="predicted"/>